<proteinExistence type="predicted"/>
<gene>
    <name evidence="1" type="ORF">IAC74_00550</name>
</gene>
<reference evidence="1" key="2">
    <citation type="journal article" date="2021" name="PeerJ">
        <title>Extensive microbial diversity within the chicken gut microbiome revealed by metagenomics and culture.</title>
        <authorList>
            <person name="Gilroy R."/>
            <person name="Ravi A."/>
            <person name="Getino M."/>
            <person name="Pursley I."/>
            <person name="Horton D.L."/>
            <person name="Alikhan N.F."/>
            <person name="Baker D."/>
            <person name="Gharbi K."/>
            <person name="Hall N."/>
            <person name="Watson M."/>
            <person name="Adriaenssens E.M."/>
            <person name="Foster-Nyarko E."/>
            <person name="Jarju S."/>
            <person name="Secka A."/>
            <person name="Antonio M."/>
            <person name="Oren A."/>
            <person name="Chaudhuri R.R."/>
            <person name="La Ragione R."/>
            <person name="Hildebrand F."/>
            <person name="Pallen M.J."/>
        </authorList>
    </citation>
    <scope>NUCLEOTIDE SEQUENCE</scope>
    <source>
        <strain evidence="1">4920</strain>
    </source>
</reference>
<organism evidence="1 2">
    <name type="scientific">Candidatus Aphodoplasma excrementigallinarum</name>
    <dbReference type="NCBI Taxonomy" id="2840673"/>
    <lineage>
        <taxon>Bacteria</taxon>
        <taxon>Bacillati</taxon>
        <taxon>Bacillota</taxon>
        <taxon>Clostridia</taxon>
        <taxon>Eubacteriales</taxon>
        <taxon>Candidatus Aphodoplasma</taxon>
    </lineage>
</organism>
<evidence type="ECO:0000313" key="1">
    <source>
        <dbReference type="EMBL" id="HIV02032.1"/>
    </source>
</evidence>
<reference evidence="1" key="1">
    <citation type="submission" date="2020-10" db="EMBL/GenBank/DDBJ databases">
        <authorList>
            <person name="Gilroy R."/>
        </authorList>
    </citation>
    <scope>NUCLEOTIDE SEQUENCE</scope>
    <source>
        <strain evidence="1">4920</strain>
    </source>
</reference>
<accession>A0A9D1NG85</accession>
<dbReference type="Gene3D" id="3.10.450.50">
    <property type="match status" value="1"/>
</dbReference>
<dbReference type="Proteomes" id="UP000886743">
    <property type="component" value="Unassembled WGS sequence"/>
</dbReference>
<dbReference type="SUPFAM" id="SSF54427">
    <property type="entry name" value="NTF2-like"/>
    <property type="match status" value="1"/>
</dbReference>
<dbReference type="EMBL" id="DVOF01000011">
    <property type="protein sequence ID" value="HIV02032.1"/>
    <property type="molecule type" value="Genomic_DNA"/>
</dbReference>
<comment type="caution">
    <text evidence="1">The sequence shown here is derived from an EMBL/GenBank/DDBJ whole genome shotgun (WGS) entry which is preliminary data.</text>
</comment>
<evidence type="ECO:0000313" key="2">
    <source>
        <dbReference type="Proteomes" id="UP000886743"/>
    </source>
</evidence>
<sequence length="32" mass="3740">MEEEIKSIIRACDAAIRQEDFDTLVDYYTDDA</sequence>
<feature type="non-terminal residue" evidence="1">
    <location>
        <position position="32"/>
    </location>
</feature>
<name>A0A9D1NG85_9FIRM</name>
<dbReference type="InterPro" id="IPR032710">
    <property type="entry name" value="NTF2-like_dom_sf"/>
</dbReference>
<protein>
    <submittedName>
        <fullName evidence="1">DUF4440 domain-containing protein</fullName>
    </submittedName>
</protein>
<dbReference type="AlphaFoldDB" id="A0A9D1NG85"/>